<dbReference type="EMBL" id="CP101751">
    <property type="protein sequence ID" value="UUC47218.1"/>
    <property type="molecule type" value="Genomic_DNA"/>
</dbReference>
<sequence length="134" mass="14954">MMKSEMIKILVISASAIVLQSCSYGAYVNETFTPLTEAVPTCEKQPEQVELYFDGEKTDFDYVKIGLIQIEGAINTQQAELIERFKKLAKSKCANAIIGIKKVYKTREQGLIGIDEKPEAYTSEVFYGIAVNKS</sequence>
<reference evidence="1" key="1">
    <citation type="submission" date="2022-07" db="EMBL/GenBank/DDBJ databases">
        <title>Isolation, identification, and degradation of a PFOSA degrading strain from sewage treatment plant.</title>
        <authorList>
            <person name="Zhang L."/>
            <person name="Huo Y."/>
        </authorList>
    </citation>
    <scope>NUCLEOTIDE SEQUENCE</scope>
    <source>
        <strain evidence="1">C1</strain>
    </source>
</reference>
<dbReference type="PROSITE" id="PS51257">
    <property type="entry name" value="PROKAR_LIPOPROTEIN"/>
    <property type="match status" value="1"/>
</dbReference>
<keyword evidence="2" id="KW-1185">Reference proteome</keyword>
<dbReference type="Proteomes" id="UP001059844">
    <property type="component" value="Chromosome"/>
</dbReference>
<name>A0ABY5IWL5_9FLAO</name>
<accession>A0ABY5IWL5</accession>
<organism evidence="1 2">
    <name type="scientific">Flavobacterium cerinum</name>
    <dbReference type="NCBI Taxonomy" id="2502784"/>
    <lineage>
        <taxon>Bacteria</taxon>
        <taxon>Pseudomonadati</taxon>
        <taxon>Bacteroidota</taxon>
        <taxon>Flavobacteriia</taxon>
        <taxon>Flavobacteriales</taxon>
        <taxon>Flavobacteriaceae</taxon>
        <taxon>Flavobacterium</taxon>
    </lineage>
</organism>
<evidence type="ECO:0000313" key="2">
    <source>
        <dbReference type="Proteomes" id="UP001059844"/>
    </source>
</evidence>
<evidence type="ECO:0000313" key="1">
    <source>
        <dbReference type="EMBL" id="UUC47218.1"/>
    </source>
</evidence>
<protein>
    <recommendedName>
        <fullName evidence="3">Lipoprotein</fullName>
    </recommendedName>
</protein>
<gene>
    <name evidence="1" type="ORF">NOX80_08475</name>
</gene>
<evidence type="ECO:0008006" key="3">
    <source>
        <dbReference type="Google" id="ProtNLM"/>
    </source>
</evidence>
<dbReference type="RefSeq" id="WP_256552853.1">
    <property type="nucleotide sequence ID" value="NZ_CP101751.1"/>
</dbReference>
<proteinExistence type="predicted"/>